<protein>
    <submittedName>
        <fullName evidence="1">Acylneuraminate cytidylyltransferase</fullName>
    </submittedName>
</protein>
<dbReference type="GO" id="GO:0005829">
    <property type="term" value="C:cytosol"/>
    <property type="evidence" value="ECO:0007669"/>
    <property type="project" value="TreeGrafter"/>
</dbReference>
<dbReference type="Pfam" id="PF02348">
    <property type="entry name" value="CTP_transf_3"/>
    <property type="match status" value="1"/>
</dbReference>
<dbReference type="Gene3D" id="3.90.550.10">
    <property type="entry name" value="Spore Coat Polysaccharide Biosynthesis Protein SpsA, Chain A"/>
    <property type="match status" value="1"/>
</dbReference>
<dbReference type="PANTHER" id="PTHR42866">
    <property type="entry name" value="3-DEOXY-MANNO-OCTULOSONATE CYTIDYLYLTRANSFERASE"/>
    <property type="match status" value="1"/>
</dbReference>
<dbReference type="PANTHER" id="PTHR42866:SF1">
    <property type="entry name" value="SPORE COAT POLYSACCHARIDE BIOSYNTHESIS PROTEIN SPSF"/>
    <property type="match status" value="1"/>
</dbReference>
<gene>
    <name evidence="1" type="ORF">COU08_01705</name>
</gene>
<evidence type="ECO:0000313" key="1">
    <source>
        <dbReference type="EMBL" id="PIT92560.1"/>
    </source>
</evidence>
<reference evidence="2" key="1">
    <citation type="submission" date="2017-09" db="EMBL/GenBank/DDBJ databases">
        <title>Depth-based differentiation of microbial function through sediment-hosted aquifers and enrichment of novel symbionts in the deep terrestrial subsurface.</title>
        <authorList>
            <person name="Probst A.J."/>
            <person name="Ladd B."/>
            <person name="Jarett J.K."/>
            <person name="Geller-Mcgrath D.E."/>
            <person name="Sieber C.M.K."/>
            <person name="Emerson J.B."/>
            <person name="Anantharaman K."/>
            <person name="Thomas B.C."/>
            <person name="Malmstrom R."/>
            <person name="Stieglmeier M."/>
            <person name="Klingl A."/>
            <person name="Woyke T."/>
            <person name="Ryan C.M."/>
            <person name="Banfield J.F."/>
        </authorList>
    </citation>
    <scope>NUCLEOTIDE SEQUENCE [LARGE SCALE GENOMIC DNA]</scope>
</reference>
<evidence type="ECO:0000313" key="2">
    <source>
        <dbReference type="Proteomes" id="UP000228635"/>
    </source>
</evidence>
<dbReference type="SUPFAM" id="SSF53448">
    <property type="entry name" value="Nucleotide-diphospho-sugar transferases"/>
    <property type="match status" value="1"/>
</dbReference>
<keyword evidence="1" id="KW-0548">Nucleotidyltransferase</keyword>
<dbReference type="Proteomes" id="UP000228635">
    <property type="component" value="Unassembled WGS sequence"/>
</dbReference>
<organism evidence="1 2">
    <name type="scientific">Candidatus Harrisonbacteria bacterium CG10_big_fil_rev_8_21_14_0_10_42_17</name>
    <dbReference type="NCBI Taxonomy" id="1974584"/>
    <lineage>
        <taxon>Bacteria</taxon>
        <taxon>Candidatus Harrisoniibacteriota</taxon>
    </lineage>
</organism>
<sequence length="251" mass="29223">MNTNKKTVCIIQARTGSTRLPLKVLIPLEGKPLLLRVLDRALEAKTLDHIIVATTTNENDQAIIDLVKDYNQKISAMRGSEEDVLDRYYQTAKKISADIIVRITSDNPLIDPDIIDGIVKEIQNNETLDYISNNIGKHTFPRGLDTEAIRFATLEHLWKTTTEPSDREHVTIHIKRFPESFKTKTFLNDVDYSNYRWTVDEEADFIFVSEIYKQLYSQKKQFRMEDVIAFLEKHPEIRKINEHIEQQNAQY</sequence>
<dbReference type="InterPro" id="IPR029044">
    <property type="entry name" value="Nucleotide-diphossugar_trans"/>
</dbReference>
<dbReference type="CDD" id="cd02518">
    <property type="entry name" value="GT2_SpsF"/>
    <property type="match status" value="1"/>
</dbReference>
<dbReference type="GO" id="GO:0016779">
    <property type="term" value="F:nucleotidyltransferase activity"/>
    <property type="evidence" value="ECO:0007669"/>
    <property type="project" value="UniProtKB-KW"/>
</dbReference>
<dbReference type="EMBL" id="PFBA01000014">
    <property type="protein sequence ID" value="PIT92560.1"/>
    <property type="molecule type" value="Genomic_DNA"/>
</dbReference>
<dbReference type="InterPro" id="IPR003329">
    <property type="entry name" value="Cytidylyl_trans"/>
</dbReference>
<name>A0A2M6WIC6_9BACT</name>
<accession>A0A2M6WIC6</accession>
<dbReference type="AlphaFoldDB" id="A0A2M6WIC6"/>
<comment type="caution">
    <text evidence="1">The sequence shown here is derived from an EMBL/GenBank/DDBJ whole genome shotgun (WGS) entry which is preliminary data.</text>
</comment>
<proteinExistence type="predicted"/>
<keyword evidence="1" id="KW-0808">Transferase</keyword>